<dbReference type="EMBL" id="AP027742">
    <property type="protein sequence ID" value="BDZ78720.1"/>
    <property type="molecule type" value="Genomic_DNA"/>
</dbReference>
<proteinExistence type="predicted"/>
<gene>
    <name evidence="2" type="ORF">Lac1_29030</name>
</gene>
<dbReference type="Proteomes" id="UP001305815">
    <property type="component" value="Chromosome"/>
</dbReference>
<reference evidence="3" key="1">
    <citation type="journal article" date="2023" name="Int. J. Syst. Evol. Microbiol.">
        <title>Claveliimonas bilis gen. nov., sp. nov., deoxycholic acid-producing bacteria isolated from human faeces, and reclassification of Sellimonas monacensis Zenner et al. 2021 as Claveliimonas monacensis comb. nov.</title>
        <authorList>
            <person name="Hisatomi A."/>
            <person name="Kastawa N.W.E.P.G."/>
            <person name="Song I."/>
            <person name="Ohkuma M."/>
            <person name="Fukiya S."/>
            <person name="Sakamoto M."/>
        </authorList>
    </citation>
    <scope>NUCLEOTIDE SEQUENCE [LARGE SCALE GENOMIC DNA]</scope>
    <source>
        <strain evidence="3">12BBH14</strain>
    </source>
</reference>
<organism evidence="2 3">
    <name type="scientific">Claveliimonas bilis</name>
    <dbReference type="NCBI Taxonomy" id="3028070"/>
    <lineage>
        <taxon>Bacteria</taxon>
        <taxon>Bacillati</taxon>
        <taxon>Bacillota</taxon>
        <taxon>Clostridia</taxon>
        <taxon>Lachnospirales</taxon>
        <taxon>Lachnospiraceae</taxon>
        <taxon>Claveliimonas</taxon>
    </lineage>
</organism>
<name>A0ABN6YZS2_9FIRM</name>
<protein>
    <recommendedName>
        <fullName evidence="4">VanZ family protein</fullName>
    </recommendedName>
</protein>
<keyword evidence="1" id="KW-0472">Membrane</keyword>
<keyword evidence="1" id="KW-1133">Transmembrane helix</keyword>
<accession>A0ABN6YZS2</accession>
<sequence>MKVNKKPYIFIVILYCYLFWLYTDLNDKIELLSKSPMTTVLVQYGIYFLRAY</sequence>
<evidence type="ECO:0000313" key="2">
    <source>
        <dbReference type="EMBL" id="BDZ78720.1"/>
    </source>
</evidence>
<feature type="transmembrane region" description="Helical" evidence="1">
    <location>
        <begin position="7"/>
        <end position="23"/>
    </location>
</feature>
<keyword evidence="1" id="KW-0812">Transmembrane</keyword>
<evidence type="ECO:0000256" key="1">
    <source>
        <dbReference type="SAM" id="Phobius"/>
    </source>
</evidence>
<evidence type="ECO:0008006" key="4">
    <source>
        <dbReference type="Google" id="ProtNLM"/>
    </source>
</evidence>
<keyword evidence="3" id="KW-1185">Reference proteome</keyword>
<evidence type="ECO:0000313" key="3">
    <source>
        <dbReference type="Proteomes" id="UP001305815"/>
    </source>
</evidence>